<dbReference type="GO" id="GO:0008670">
    <property type="term" value="F:2,4-dienoyl-CoA reductase (NADPH) activity"/>
    <property type="evidence" value="ECO:0007669"/>
    <property type="project" value="TreeGrafter"/>
</dbReference>
<dbReference type="Proteomes" id="UP000035680">
    <property type="component" value="Unassembled WGS sequence"/>
</dbReference>
<dbReference type="AlphaFoldDB" id="A0A0K0F767"/>
<protein>
    <submittedName>
        <fullName evidence="3">2,4-dienoyl-CoA reductase, mitochondrial (inferred by orthology to a human protein)</fullName>
    </submittedName>
</protein>
<keyword evidence="1" id="KW-0560">Oxidoreductase</keyword>
<keyword evidence="2" id="KW-1185">Reference proteome</keyword>
<dbReference type="PRINTS" id="PR00081">
    <property type="entry name" value="GDHRDH"/>
</dbReference>
<evidence type="ECO:0000313" key="2">
    <source>
        <dbReference type="Proteomes" id="UP000035680"/>
    </source>
</evidence>
<accession>A0A0K0F767</accession>
<dbReference type="Pfam" id="PF13561">
    <property type="entry name" value="adh_short_C2"/>
    <property type="match status" value="1"/>
</dbReference>
<dbReference type="GO" id="GO:0005739">
    <property type="term" value="C:mitochondrion"/>
    <property type="evidence" value="ECO:0007669"/>
    <property type="project" value="TreeGrafter"/>
</dbReference>
<evidence type="ECO:0000313" key="3">
    <source>
        <dbReference type="WBParaSite" id="SVE_0466300.1"/>
    </source>
</evidence>
<name>A0A0K0F767_STRVS</name>
<dbReference type="STRING" id="75913.A0A0K0F767"/>
<dbReference type="PANTHER" id="PTHR43658:SF8">
    <property type="entry name" value="17-BETA-HYDROXYSTEROID DEHYDROGENASE 14-RELATED"/>
    <property type="match status" value="1"/>
</dbReference>
<dbReference type="Gene3D" id="3.40.50.720">
    <property type="entry name" value="NAD(P)-binding Rossmann-like Domain"/>
    <property type="match status" value="1"/>
</dbReference>
<proteinExistence type="predicted"/>
<organism evidence="2 3">
    <name type="scientific">Strongyloides venezuelensis</name>
    <name type="common">Threadworm</name>
    <dbReference type="NCBI Taxonomy" id="75913"/>
    <lineage>
        <taxon>Eukaryota</taxon>
        <taxon>Metazoa</taxon>
        <taxon>Ecdysozoa</taxon>
        <taxon>Nematoda</taxon>
        <taxon>Chromadorea</taxon>
        <taxon>Rhabditida</taxon>
        <taxon>Tylenchina</taxon>
        <taxon>Panagrolaimomorpha</taxon>
        <taxon>Strongyloidoidea</taxon>
        <taxon>Strongyloididae</taxon>
        <taxon>Strongyloides</taxon>
    </lineage>
</organism>
<reference evidence="3" key="2">
    <citation type="submission" date="2015-08" db="UniProtKB">
        <authorList>
            <consortium name="WormBaseParasite"/>
        </authorList>
    </citation>
    <scope>IDENTIFICATION</scope>
</reference>
<sequence>MSCKQAAKYFPIIKNIALQPSSYEGKIVLVTGGGTGLGKTLAKTYSLLGAEVAIASRRLNVLEATAEEIKNETGKKVLPVKMDVRNVQEIKSAIDNIEGCFGSIPNVVVNNAAGNFISPTERLSDNAFRTVIEIVLQGSFNVTNEIGKRIIDKDDKTCSFLYISTTYCRNSAEFVVPSGCSKSGVETLARSLSSEWAKYGMRFNVIAPGPIPTKGAFGNLSNLSMEETIEMMSKSIPVGRCGDPQELANLATFITSDFASWLNGAIIDFDGGQRFFHHPSSFGRQLHKIPKEQWDAITQNIKKNK</sequence>
<dbReference type="WBParaSite" id="SVE_0466300.1">
    <property type="protein sequence ID" value="SVE_0466300.1"/>
    <property type="gene ID" value="SVE_0466300"/>
</dbReference>
<dbReference type="SUPFAM" id="SSF51735">
    <property type="entry name" value="NAD(P)-binding Rossmann-fold domains"/>
    <property type="match status" value="1"/>
</dbReference>
<dbReference type="InterPro" id="IPR002347">
    <property type="entry name" value="SDR_fam"/>
</dbReference>
<evidence type="ECO:0000256" key="1">
    <source>
        <dbReference type="ARBA" id="ARBA00023002"/>
    </source>
</evidence>
<dbReference type="InterPro" id="IPR036291">
    <property type="entry name" value="NAD(P)-bd_dom_sf"/>
</dbReference>
<reference evidence="2" key="1">
    <citation type="submission" date="2014-07" db="EMBL/GenBank/DDBJ databases">
        <authorList>
            <person name="Martin A.A"/>
            <person name="De Silva N."/>
        </authorList>
    </citation>
    <scope>NUCLEOTIDE SEQUENCE</scope>
</reference>
<dbReference type="GO" id="GO:0006635">
    <property type="term" value="P:fatty acid beta-oxidation"/>
    <property type="evidence" value="ECO:0007669"/>
    <property type="project" value="TreeGrafter"/>
</dbReference>
<dbReference type="PANTHER" id="PTHR43658">
    <property type="entry name" value="SHORT-CHAIN DEHYDROGENASE/REDUCTASE"/>
    <property type="match status" value="1"/>
</dbReference>